<dbReference type="Proteomes" id="UP001558652">
    <property type="component" value="Unassembled WGS sequence"/>
</dbReference>
<accession>A0ABD0YBA1</accession>
<dbReference type="AlphaFoldDB" id="A0ABD0YBA1"/>
<gene>
    <name evidence="1" type="ORF">AAG570_001147</name>
</gene>
<name>A0ABD0YBA1_9HEMI</name>
<protein>
    <submittedName>
        <fullName evidence="1">Uncharacterized protein</fullName>
    </submittedName>
</protein>
<evidence type="ECO:0000313" key="1">
    <source>
        <dbReference type="EMBL" id="KAL1124521.1"/>
    </source>
</evidence>
<reference evidence="1 2" key="1">
    <citation type="submission" date="2024-07" db="EMBL/GenBank/DDBJ databases">
        <title>Chromosome-level genome assembly of the water stick insect Ranatra chinensis (Heteroptera: Nepidae).</title>
        <authorList>
            <person name="Liu X."/>
        </authorList>
    </citation>
    <scope>NUCLEOTIDE SEQUENCE [LARGE SCALE GENOMIC DNA]</scope>
    <source>
        <strain evidence="1">Cailab_2021Rc</strain>
        <tissue evidence="1">Muscle</tissue>
    </source>
</reference>
<comment type="caution">
    <text evidence="1">The sequence shown here is derived from an EMBL/GenBank/DDBJ whole genome shotgun (WGS) entry which is preliminary data.</text>
</comment>
<evidence type="ECO:0000313" key="2">
    <source>
        <dbReference type="Proteomes" id="UP001558652"/>
    </source>
</evidence>
<sequence length="196" mass="21772">MASKGRNMFYKNGNRSAGLQVLQLKLPPTPPPRHLFQLGRSKLWVKQRSALPNKAPGLLYQLHNITPIGVFLYPRNEKHLALGTISLVYTRRYAIADDGGSRDETLGKRLNLTGAGRVDMSCFDLLKVLGTGAVEQIMRSSTSPRPTTSSVAKVFGQTPSSARDDGLRGLQLGWRLLVRFGDENQPEESERNLAEW</sequence>
<keyword evidence="2" id="KW-1185">Reference proteome</keyword>
<organism evidence="1 2">
    <name type="scientific">Ranatra chinensis</name>
    <dbReference type="NCBI Taxonomy" id="642074"/>
    <lineage>
        <taxon>Eukaryota</taxon>
        <taxon>Metazoa</taxon>
        <taxon>Ecdysozoa</taxon>
        <taxon>Arthropoda</taxon>
        <taxon>Hexapoda</taxon>
        <taxon>Insecta</taxon>
        <taxon>Pterygota</taxon>
        <taxon>Neoptera</taxon>
        <taxon>Paraneoptera</taxon>
        <taxon>Hemiptera</taxon>
        <taxon>Heteroptera</taxon>
        <taxon>Panheteroptera</taxon>
        <taxon>Nepomorpha</taxon>
        <taxon>Nepidae</taxon>
        <taxon>Ranatrinae</taxon>
        <taxon>Ranatra</taxon>
    </lineage>
</organism>
<dbReference type="EMBL" id="JBFDAA010000010">
    <property type="protein sequence ID" value="KAL1124521.1"/>
    <property type="molecule type" value="Genomic_DNA"/>
</dbReference>
<proteinExistence type="predicted"/>